<protein>
    <submittedName>
        <fullName evidence="2">Nucleocapsid protein</fullName>
    </submittedName>
</protein>
<sequence length="501" mass="56459">MYREIINMAFAPSRPTPVSSKIASGGTQRMDVEDPDPTNQVEEARLNITVGNHIISIIFTIHNINRQKTKGVETNMIKKTSGTAFKIHYKGNDYPLESEELMKTWERITKENNLIYKEFSQGDTENWYGTMGPYIDMFSAYALRTNELRLGHNNMPITKVDGVHRSFPVSKYGLSGAHHVLLEGTSFPPERRSSIVQSLGPMTAWLCMIRSEGLYRNKYAAAVKRAMSHIPCIDDIIEITKTTKQASEISMLTTLIAEILLITTARQATRMFFPITIFAYVWGLHANPRDFCDFFSTTGAGGWYTYKAASERNPAFTICGKMETEKASQIVFHSIFGTYKEDLSILSQITSVSLWYTREQMGTCFRQQGSSTSTTKIELPKMRFYAKMSCANQTGLLSGVYNQVVTVPCFSGKRTHRFDESFFDHIEKKKIISTSGKTISQIVNILTSILEELHATIKRDQGKIQMGTTQWRDMGSLDLNTPGDTVNIVLEGSGKMFLGKN</sequence>
<evidence type="ECO:0000313" key="2">
    <source>
        <dbReference type="EMBL" id="QMP82250.1"/>
    </source>
</evidence>
<accession>A0A7D7JZK1</accession>
<dbReference type="GO" id="GO:0019013">
    <property type="term" value="C:viral nucleocapsid"/>
    <property type="evidence" value="ECO:0007669"/>
    <property type="project" value="UniProtKB-KW"/>
</dbReference>
<reference evidence="2" key="1">
    <citation type="journal article" date="2019" name="PLoS Pathog.">
        <title>Re-assessing the diversity of negative strand RNA viruses in insects.</title>
        <authorList>
            <person name="Kafer S."/>
            <person name="Paraskevopoulou S."/>
            <person name="Zirkel F."/>
            <person name="Wieseke N."/>
            <person name="Donath A."/>
            <person name="Petersen M."/>
            <person name="Jones T.C."/>
            <person name="Liu S."/>
            <person name="Zhou X."/>
            <person name="Middendorf M."/>
            <person name="Junglen S."/>
            <person name="Misof B."/>
            <person name="Drosten C."/>
        </authorList>
    </citation>
    <scope>NUCLEOTIDE SEQUENCE</scope>
    <source>
        <strain evidence="2">OKIAV178</strain>
    </source>
</reference>
<dbReference type="EMBL" id="MT153465">
    <property type="protein sequence ID" value="QMP82250.1"/>
    <property type="molecule type" value="Viral_cRNA"/>
</dbReference>
<name>A0A7D7JZK1_9ORTO</name>
<keyword evidence="2" id="KW-0543">Viral nucleoprotein</keyword>
<feature type="region of interest" description="Disordered" evidence="1">
    <location>
        <begin position="14"/>
        <end position="37"/>
    </location>
</feature>
<feature type="compositionally biased region" description="Polar residues" evidence="1">
    <location>
        <begin position="16"/>
        <end position="27"/>
    </location>
</feature>
<organism evidence="2">
    <name type="scientific">Lepidopteran orthomyxo-related virus OKIAV178</name>
    <dbReference type="NCBI Taxonomy" id="2746278"/>
    <lineage>
        <taxon>Viruses</taxon>
        <taxon>Riboviria</taxon>
        <taxon>Orthornavirae</taxon>
        <taxon>Negarnaviricota</taxon>
        <taxon>Polyploviricotina</taxon>
        <taxon>Insthoviricetes</taxon>
        <taxon>Articulavirales</taxon>
        <taxon>Orthomyxoviridae</taxon>
    </lineage>
</organism>
<proteinExistence type="predicted"/>
<evidence type="ECO:0000256" key="1">
    <source>
        <dbReference type="SAM" id="MobiDB-lite"/>
    </source>
</evidence>
<reference evidence="2" key="2">
    <citation type="submission" date="2020-03" db="EMBL/GenBank/DDBJ databases">
        <authorList>
            <person name="Kafer S."/>
            <person name="Paraskevopoulou S."/>
            <person name="Zirkel F."/>
            <person name="Wieseke N."/>
            <person name="Donath A."/>
            <person name="Petersen M."/>
            <person name="Jones T.C."/>
            <person name="Liu S."/>
            <person name="Zhou X."/>
            <person name="Middendorf M."/>
            <person name="Junglen S."/>
            <person name="Misof B."/>
            <person name="Drosten C."/>
        </authorList>
    </citation>
    <scope>NUCLEOTIDE SEQUENCE</scope>
    <source>
        <strain evidence="2">OKIAV178</strain>
    </source>
</reference>
<keyword evidence="2" id="KW-0946">Virion</keyword>
<dbReference type="SUPFAM" id="SSF161003">
    <property type="entry name" value="flu NP-like"/>
    <property type="match status" value="1"/>
</dbReference>